<keyword evidence="2" id="KW-0479">Metal-binding</keyword>
<evidence type="ECO:0000259" key="6">
    <source>
        <dbReference type="PROSITE" id="PS51085"/>
    </source>
</evidence>
<dbReference type="EMBL" id="VRUR01000001">
    <property type="protein sequence ID" value="TXN37360.1"/>
    <property type="molecule type" value="Genomic_DNA"/>
</dbReference>
<dbReference type="Gene3D" id="3.10.20.30">
    <property type="match status" value="1"/>
</dbReference>
<dbReference type="Proteomes" id="UP000321456">
    <property type="component" value="Unassembled WGS sequence"/>
</dbReference>
<keyword evidence="4" id="KW-0408">Iron</keyword>
<dbReference type="Pfam" id="PF01799">
    <property type="entry name" value="Fer2_2"/>
    <property type="match status" value="1"/>
</dbReference>
<dbReference type="PANTHER" id="PTHR44379">
    <property type="entry name" value="OXIDOREDUCTASE WITH IRON-SULFUR SUBUNIT"/>
    <property type="match status" value="1"/>
</dbReference>
<dbReference type="InterPro" id="IPR036884">
    <property type="entry name" value="2Fe-2S-bd_dom_sf"/>
</dbReference>
<dbReference type="CDD" id="cd00207">
    <property type="entry name" value="fer2"/>
    <property type="match status" value="1"/>
</dbReference>
<sequence>MPSYTLTVNSVKKTVSVDADTPLLWVLRDELGLTGTKYGCGKGLCGACTVQYKGNAVRSCTLTVDSVLEGNITTIEGLSEGQNHPVQQAWMELDVPQCGYCQSGQIISAATLLSKNPNPTEEEINAGMAGNICRCGTYTRIREAVQLAASKLDE</sequence>
<dbReference type="GO" id="GO:0046872">
    <property type="term" value="F:metal ion binding"/>
    <property type="evidence" value="ECO:0007669"/>
    <property type="project" value="UniProtKB-KW"/>
</dbReference>
<gene>
    <name evidence="7" type="ORF">FVB32_03480</name>
</gene>
<dbReference type="InterPro" id="IPR001041">
    <property type="entry name" value="2Fe-2S_ferredoxin-type"/>
</dbReference>
<dbReference type="SUPFAM" id="SSF47741">
    <property type="entry name" value="CO dehydrogenase ISP C-domain like"/>
    <property type="match status" value="1"/>
</dbReference>
<dbReference type="Pfam" id="PF00111">
    <property type="entry name" value="Fer2"/>
    <property type="match status" value="1"/>
</dbReference>
<keyword evidence="1" id="KW-0001">2Fe-2S</keyword>
<dbReference type="Gene3D" id="1.10.150.120">
    <property type="entry name" value="[2Fe-2S]-binding domain"/>
    <property type="match status" value="1"/>
</dbReference>
<comment type="caution">
    <text evidence="7">The sequence shown here is derived from an EMBL/GenBank/DDBJ whole genome shotgun (WGS) entry which is preliminary data.</text>
</comment>
<name>A0A5C8V804_9FLAO</name>
<dbReference type="InterPro" id="IPR036010">
    <property type="entry name" value="2Fe-2S_ferredoxin-like_sf"/>
</dbReference>
<reference evidence="7 8" key="1">
    <citation type="submission" date="2019-08" db="EMBL/GenBank/DDBJ databases">
        <title>Professor.</title>
        <authorList>
            <person name="Park J.S."/>
        </authorList>
    </citation>
    <scope>NUCLEOTIDE SEQUENCE [LARGE SCALE GENOMIC DNA]</scope>
    <source>
        <strain evidence="7 8">176CP5-101</strain>
    </source>
</reference>
<keyword evidence="3" id="KW-0560">Oxidoreductase</keyword>
<dbReference type="GO" id="GO:0016491">
    <property type="term" value="F:oxidoreductase activity"/>
    <property type="evidence" value="ECO:0007669"/>
    <property type="project" value="UniProtKB-KW"/>
</dbReference>
<evidence type="ECO:0000256" key="4">
    <source>
        <dbReference type="ARBA" id="ARBA00023004"/>
    </source>
</evidence>
<keyword evidence="8" id="KW-1185">Reference proteome</keyword>
<keyword evidence="5" id="KW-0411">Iron-sulfur</keyword>
<dbReference type="SUPFAM" id="SSF54292">
    <property type="entry name" value="2Fe-2S ferredoxin-like"/>
    <property type="match status" value="1"/>
</dbReference>
<dbReference type="PROSITE" id="PS51085">
    <property type="entry name" value="2FE2S_FER_2"/>
    <property type="match status" value="1"/>
</dbReference>
<evidence type="ECO:0000313" key="7">
    <source>
        <dbReference type="EMBL" id="TXN37360.1"/>
    </source>
</evidence>
<organism evidence="7 8">
    <name type="scientific">Flagellimonas hymeniacidonis</name>
    <dbReference type="NCBI Taxonomy" id="2603628"/>
    <lineage>
        <taxon>Bacteria</taxon>
        <taxon>Pseudomonadati</taxon>
        <taxon>Bacteroidota</taxon>
        <taxon>Flavobacteriia</taxon>
        <taxon>Flavobacteriales</taxon>
        <taxon>Flavobacteriaceae</taxon>
        <taxon>Flagellimonas</taxon>
    </lineage>
</organism>
<accession>A0A5C8V804</accession>
<dbReference type="InterPro" id="IPR051452">
    <property type="entry name" value="Diverse_Oxidoreductases"/>
</dbReference>
<dbReference type="AlphaFoldDB" id="A0A5C8V804"/>
<dbReference type="GO" id="GO:0051537">
    <property type="term" value="F:2 iron, 2 sulfur cluster binding"/>
    <property type="evidence" value="ECO:0007669"/>
    <property type="project" value="UniProtKB-KW"/>
</dbReference>
<dbReference type="InterPro" id="IPR002888">
    <property type="entry name" value="2Fe-2S-bd"/>
</dbReference>
<evidence type="ECO:0000256" key="3">
    <source>
        <dbReference type="ARBA" id="ARBA00023002"/>
    </source>
</evidence>
<dbReference type="InterPro" id="IPR012675">
    <property type="entry name" value="Beta-grasp_dom_sf"/>
</dbReference>
<feature type="domain" description="2Fe-2S ferredoxin-type" evidence="6">
    <location>
        <begin position="2"/>
        <end position="78"/>
    </location>
</feature>
<dbReference type="PROSITE" id="PS00197">
    <property type="entry name" value="2FE2S_FER_1"/>
    <property type="match status" value="1"/>
</dbReference>
<protein>
    <submittedName>
        <fullName evidence="7">(2Fe-2S)-binding protein</fullName>
    </submittedName>
</protein>
<dbReference type="RefSeq" id="WP_147741211.1">
    <property type="nucleotide sequence ID" value="NZ_VRUR01000001.1"/>
</dbReference>
<evidence type="ECO:0000256" key="1">
    <source>
        <dbReference type="ARBA" id="ARBA00022714"/>
    </source>
</evidence>
<evidence type="ECO:0000313" key="8">
    <source>
        <dbReference type="Proteomes" id="UP000321456"/>
    </source>
</evidence>
<proteinExistence type="predicted"/>
<evidence type="ECO:0000256" key="2">
    <source>
        <dbReference type="ARBA" id="ARBA00022723"/>
    </source>
</evidence>
<evidence type="ECO:0000256" key="5">
    <source>
        <dbReference type="ARBA" id="ARBA00023014"/>
    </source>
</evidence>
<dbReference type="InterPro" id="IPR006058">
    <property type="entry name" value="2Fe2S_fd_BS"/>
</dbReference>
<dbReference type="PANTHER" id="PTHR44379:SF2">
    <property type="entry name" value="BLR6218 PROTEIN"/>
    <property type="match status" value="1"/>
</dbReference>